<dbReference type="OrthoDB" id="7107805at2"/>
<proteinExistence type="predicted"/>
<evidence type="ECO:0000259" key="1">
    <source>
        <dbReference type="Pfam" id="PF03167"/>
    </source>
</evidence>
<dbReference type="STRING" id="313596.RB2501_10287"/>
<dbReference type="SUPFAM" id="SSF52141">
    <property type="entry name" value="Uracil-DNA glycosylase-like"/>
    <property type="match status" value="1"/>
</dbReference>
<dbReference type="HOGENOM" id="CLU_1199042_0_0_10"/>
<dbReference type="InterPro" id="IPR005122">
    <property type="entry name" value="Uracil-DNA_glycosylase-like"/>
</dbReference>
<name>A4CM14_ROBBH</name>
<dbReference type="Pfam" id="PF03167">
    <property type="entry name" value="UDG"/>
    <property type="match status" value="1"/>
</dbReference>
<dbReference type="RefSeq" id="WP_015754027.1">
    <property type="nucleotide sequence ID" value="NC_013222.1"/>
</dbReference>
<organism evidence="2 3">
    <name type="scientific">Robiginitalea biformata (strain ATCC BAA-864 / DSM 15991 / KCTC 12146 / HTCC2501)</name>
    <dbReference type="NCBI Taxonomy" id="313596"/>
    <lineage>
        <taxon>Bacteria</taxon>
        <taxon>Pseudomonadati</taxon>
        <taxon>Bacteroidota</taxon>
        <taxon>Flavobacteriia</taxon>
        <taxon>Flavobacteriales</taxon>
        <taxon>Flavobacteriaceae</taxon>
        <taxon>Robiginitalea</taxon>
    </lineage>
</organism>
<dbReference type="EMBL" id="CP001712">
    <property type="protein sequence ID" value="EAR14706.1"/>
    <property type="molecule type" value="Genomic_DNA"/>
</dbReference>
<protein>
    <recommendedName>
        <fullName evidence="1">Uracil-DNA glycosylase-like domain-containing protein</fullName>
    </recommendedName>
</protein>
<evidence type="ECO:0000313" key="3">
    <source>
        <dbReference type="Proteomes" id="UP000009049"/>
    </source>
</evidence>
<feature type="domain" description="Uracil-DNA glycosylase-like" evidence="1">
    <location>
        <begin position="48"/>
        <end position="227"/>
    </location>
</feature>
<dbReference type="Gene3D" id="3.40.470.10">
    <property type="entry name" value="Uracil-DNA glycosylase-like domain"/>
    <property type="match status" value="1"/>
</dbReference>
<dbReference type="CDD" id="cd19375">
    <property type="entry name" value="UDG-F3-like_SMUG2"/>
    <property type="match status" value="1"/>
</dbReference>
<dbReference type="AlphaFoldDB" id="A4CM14"/>
<dbReference type="Proteomes" id="UP000009049">
    <property type="component" value="Chromosome"/>
</dbReference>
<dbReference type="InterPro" id="IPR032579">
    <property type="entry name" value="Phe_SMUG2-like"/>
</dbReference>
<keyword evidence="3" id="KW-1185">Reference proteome</keyword>
<gene>
    <name evidence="2" type="ordered locus">RB2501_10287</name>
</gene>
<sequence length="231" mass="26061">MSTRAAKIINFNREVAFSGSLPPDIRILNPFRSNSEVQAISEAFYRKFYSDNQPRKLILGINPGRLGAGATGIPFTDSKRLGDPCGLETGSLKTHEPSSVFIYEVIDAMGGPERFYSKYYINSVCPLGFVRKNQKGNWVNCNYYDFPELFKAVRPFMIENLQTQARIAGDASVCFALGKKNARFLETLNQEAGLFAHIVALDHPRYVVQYKSRHMSEYVATYRRALQAAHD</sequence>
<accession>A4CM14</accession>
<dbReference type="KEGG" id="rbi:RB2501_10287"/>
<dbReference type="InterPro" id="IPR036895">
    <property type="entry name" value="Uracil-DNA_glycosylase-like_sf"/>
</dbReference>
<reference evidence="2 3" key="1">
    <citation type="journal article" date="2009" name="J. Bacteriol.">
        <title>Complete genome sequence of Robiginitalea biformata HTCC2501.</title>
        <authorList>
            <person name="Oh H.M."/>
            <person name="Giovannoni S.J."/>
            <person name="Lee K."/>
            <person name="Ferriera S."/>
            <person name="Johnson J."/>
            <person name="Cho J.C."/>
        </authorList>
    </citation>
    <scope>NUCLEOTIDE SEQUENCE [LARGE SCALE GENOMIC DNA]</scope>
    <source>
        <strain evidence="3">ATCC BAA-864 / HTCC2501 / KCTC 12146</strain>
    </source>
</reference>
<evidence type="ECO:0000313" key="2">
    <source>
        <dbReference type="EMBL" id="EAR14706.1"/>
    </source>
</evidence>
<dbReference type="eggNOG" id="ENOG502Z9QW">
    <property type="taxonomic scope" value="Bacteria"/>
</dbReference>